<gene>
    <name evidence="1" type="ORF">MNBD_NITROSPINAE05-197</name>
</gene>
<feature type="non-terminal residue" evidence="1">
    <location>
        <position position="201"/>
    </location>
</feature>
<dbReference type="Pfam" id="PF13489">
    <property type="entry name" value="Methyltransf_23"/>
    <property type="match status" value="1"/>
</dbReference>
<reference evidence="1" key="1">
    <citation type="submission" date="2018-06" db="EMBL/GenBank/DDBJ databases">
        <authorList>
            <person name="Zhirakovskaya E."/>
        </authorList>
    </citation>
    <scope>NUCLEOTIDE SEQUENCE</scope>
</reference>
<proteinExistence type="predicted"/>
<evidence type="ECO:0008006" key="2">
    <source>
        <dbReference type="Google" id="ProtNLM"/>
    </source>
</evidence>
<dbReference type="CDD" id="cd02440">
    <property type="entry name" value="AdoMet_MTases"/>
    <property type="match status" value="1"/>
</dbReference>
<dbReference type="Gene3D" id="3.40.50.150">
    <property type="entry name" value="Vaccinia Virus protein VP39"/>
    <property type="match status" value="1"/>
</dbReference>
<dbReference type="PANTHER" id="PTHR43861">
    <property type="entry name" value="TRANS-ACONITATE 2-METHYLTRANSFERASE-RELATED"/>
    <property type="match status" value="1"/>
</dbReference>
<sequence length="201" mass="23608">MTKNFNLITCDNCGSDQFTTLSEWNNLSQVVQCGRCGLQFVNPMPNQDFLDQLYRKDGEENSYYRNYILERTNRRSSYSKQYHRRLKLIEKFSPGKGKLLDIGCGGGFFLKTAEERGWEPHGIDIVPEFVDFARDDLHLKNVHCQSLEELKYEKHFFDVIVLWDLIEHLPHPSHFLKTINRLLRPDGLLVIWTPNARNSAW</sequence>
<dbReference type="AlphaFoldDB" id="A0A3B1DVS7"/>
<dbReference type="InterPro" id="IPR029063">
    <property type="entry name" value="SAM-dependent_MTases_sf"/>
</dbReference>
<dbReference type="EMBL" id="UOGG01000223">
    <property type="protein sequence ID" value="VAX32837.1"/>
    <property type="molecule type" value="Genomic_DNA"/>
</dbReference>
<dbReference type="SUPFAM" id="SSF53335">
    <property type="entry name" value="S-adenosyl-L-methionine-dependent methyltransferases"/>
    <property type="match status" value="1"/>
</dbReference>
<name>A0A3B1DVS7_9ZZZZ</name>
<dbReference type="PANTHER" id="PTHR43861:SF6">
    <property type="entry name" value="METHYLTRANSFERASE TYPE 11"/>
    <property type="match status" value="1"/>
</dbReference>
<protein>
    <recommendedName>
        <fullName evidence="2">Class I SAM-dependent methyltransferase</fullName>
    </recommendedName>
</protein>
<accession>A0A3B1DVS7</accession>
<organism evidence="1">
    <name type="scientific">hydrothermal vent metagenome</name>
    <dbReference type="NCBI Taxonomy" id="652676"/>
    <lineage>
        <taxon>unclassified sequences</taxon>
        <taxon>metagenomes</taxon>
        <taxon>ecological metagenomes</taxon>
    </lineage>
</organism>
<evidence type="ECO:0000313" key="1">
    <source>
        <dbReference type="EMBL" id="VAX32837.1"/>
    </source>
</evidence>